<evidence type="ECO:0000313" key="2">
    <source>
        <dbReference type="EMBL" id="MBM7415242.1"/>
    </source>
</evidence>
<dbReference type="EMBL" id="JAFBBK010000001">
    <property type="protein sequence ID" value="MBM7415242.1"/>
    <property type="molecule type" value="Genomic_DNA"/>
</dbReference>
<keyword evidence="3" id="KW-1185">Reference proteome</keyword>
<feature type="compositionally biased region" description="Basic and acidic residues" evidence="1">
    <location>
        <begin position="20"/>
        <end position="29"/>
    </location>
</feature>
<accession>A0ABS2KTQ4</accession>
<dbReference type="Proteomes" id="UP000703038">
    <property type="component" value="Unassembled WGS sequence"/>
</dbReference>
<organism evidence="2 3">
    <name type="scientific">Rhodococcoides corynebacterioides</name>
    <dbReference type="NCBI Taxonomy" id="53972"/>
    <lineage>
        <taxon>Bacteria</taxon>
        <taxon>Bacillati</taxon>
        <taxon>Actinomycetota</taxon>
        <taxon>Actinomycetes</taxon>
        <taxon>Mycobacteriales</taxon>
        <taxon>Nocardiaceae</taxon>
        <taxon>Rhodococcoides</taxon>
    </lineage>
</organism>
<sequence length="48" mass="5051">MTEPNGDSPVSDRPSTSSERPYDSSRDPDADPSELDDAAGTQPDQAEG</sequence>
<name>A0ABS2KTQ4_9NOCA</name>
<comment type="caution">
    <text evidence="2">The sequence shown here is derived from an EMBL/GenBank/DDBJ whole genome shotgun (WGS) entry which is preliminary data.</text>
</comment>
<proteinExistence type="predicted"/>
<evidence type="ECO:0000256" key="1">
    <source>
        <dbReference type="SAM" id="MobiDB-lite"/>
    </source>
</evidence>
<evidence type="ECO:0000313" key="3">
    <source>
        <dbReference type="Proteomes" id="UP000703038"/>
    </source>
</evidence>
<gene>
    <name evidence="2" type="ORF">JOE42_001975</name>
</gene>
<protein>
    <submittedName>
        <fullName evidence="2">Uncharacterized protein</fullName>
    </submittedName>
</protein>
<dbReference type="RefSeq" id="WP_204870858.1">
    <property type="nucleotide sequence ID" value="NZ_JAFBBK010000001.1"/>
</dbReference>
<feature type="region of interest" description="Disordered" evidence="1">
    <location>
        <begin position="1"/>
        <end position="48"/>
    </location>
</feature>
<reference evidence="2 3" key="1">
    <citation type="submission" date="2021-01" db="EMBL/GenBank/DDBJ databases">
        <title>Genomics of switchgrass bacterial isolates.</title>
        <authorList>
            <person name="Shade A."/>
        </authorList>
    </citation>
    <scope>NUCLEOTIDE SEQUENCE [LARGE SCALE GENOMIC DNA]</scope>
    <source>
        <strain evidence="2 3">PvP111</strain>
    </source>
</reference>